<dbReference type="InterPro" id="IPR014001">
    <property type="entry name" value="Helicase_ATP-bd"/>
</dbReference>
<dbReference type="EMBL" id="JACHKS010000003">
    <property type="protein sequence ID" value="MBB6332993.1"/>
    <property type="molecule type" value="Genomic_DNA"/>
</dbReference>
<dbReference type="PANTHER" id="PTHR47961:SF8">
    <property type="entry name" value="DEXH-BOX ATP-DEPENDENT RNA HELICASE DEXH15 CHLOROPLASTIC"/>
    <property type="match status" value="1"/>
</dbReference>
<evidence type="ECO:0000256" key="1">
    <source>
        <dbReference type="ARBA" id="ARBA00022741"/>
    </source>
</evidence>
<evidence type="ECO:0000256" key="4">
    <source>
        <dbReference type="ARBA" id="ARBA00022840"/>
    </source>
</evidence>
<dbReference type="SMART" id="SM00487">
    <property type="entry name" value="DEXDc"/>
    <property type="match status" value="1"/>
</dbReference>
<dbReference type="Pfam" id="PF00271">
    <property type="entry name" value="Helicase_C"/>
    <property type="match status" value="1"/>
</dbReference>
<evidence type="ECO:0000313" key="8">
    <source>
        <dbReference type="Proteomes" id="UP000587367"/>
    </source>
</evidence>
<dbReference type="SUPFAM" id="SSF52540">
    <property type="entry name" value="P-loop containing nucleoside triphosphate hydrolases"/>
    <property type="match status" value="1"/>
</dbReference>
<dbReference type="InterPro" id="IPR027417">
    <property type="entry name" value="P-loop_NTPase"/>
</dbReference>
<dbReference type="PANTHER" id="PTHR47961">
    <property type="entry name" value="DNA POLYMERASE THETA, PUTATIVE (AFU_ORTHOLOGUE AFUA_1G05260)-RELATED"/>
    <property type="match status" value="1"/>
</dbReference>
<dbReference type="InterPro" id="IPR011545">
    <property type="entry name" value="DEAD/DEAH_box_helicase_dom"/>
</dbReference>
<keyword evidence="3 7" id="KW-0347">Helicase</keyword>
<evidence type="ECO:0000259" key="6">
    <source>
        <dbReference type="PROSITE" id="PS51194"/>
    </source>
</evidence>
<keyword evidence="1" id="KW-0547">Nucleotide-binding</keyword>
<evidence type="ECO:0000259" key="5">
    <source>
        <dbReference type="PROSITE" id="PS51192"/>
    </source>
</evidence>
<dbReference type="PROSITE" id="PS51192">
    <property type="entry name" value="HELICASE_ATP_BIND_1"/>
    <property type="match status" value="1"/>
</dbReference>
<feature type="domain" description="Helicase C-terminal" evidence="6">
    <location>
        <begin position="409"/>
        <end position="558"/>
    </location>
</feature>
<gene>
    <name evidence="7" type="ORF">HNP24_003996</name>
</gene>
<keyword evidence="8" id="KW-1185">Reference proteome</keyword>
<dbReference type="Gene3D" id="3.40.50.300">
    <property type="entry name" value="P-loop containing nucleotide triphosphate hydrolases"/>
    <property type="match status" value="2"/>
</dbReference>
<dbReference type="Proteomes" id="UP000587367">
    <property type="component" value="Unassembled WGS sequence"/>
</dbReference>
<dbReference type="SMART" id="SM00490">
    <property type="entry name" value="HELICc"/>
    <property type="match status" value="1"/>
</dbReference>
<keyword evidence="4" id="KW-0067">ATP-binding</keyword>
<organism evidence="7 8">
    <name type="scientific">Chryseobacterium sediminis</name>
    <dbReference type="NCBI Taxonomy" id="1679494"/>
    <lineage>
        <taxon>Bacteria</taxon>
        <taxon>Pseudomonadati</taxon>
        <taxon>Bacteroidota</taxon>
        <taxon>Flavobacteriia</taxon>
        <taxon>Flavobacteriales</taxon>
        <taxon>Weeksellaceae</taxon>
        <taxon>Chryseobacterium group</taxon>
        <taxon>Chryseobacterium</taxon>
    </lineage>
</organism>
<evidence type="ECO:0000256" key="3">
    <source>
        <dbReference type="ARBA" id="ARBA00022806"/>
    </source>
</evidence>
<proteinExistence type="predicted"/>
<comment type="caution">
    <text evidence="7">The sequence shown here is derived from an EMBL/GenBank/DDBJ whole genome shotgun (WGS) entry which is preliminary data.</text>
</comment>
<dbReference type="RefSeq" id="WP_184559653.1">
    <property type="nucleotide sequence ID" value="NZ_JACHKS010000003.1"/>
</dbReference>
<sequence length="838" mass="96930">MVADRLYNLDSFKRQYDALVVLSVCETIPNLDWTESKDSLLQKIDWNNLLGIASVLSYSYENNDHLEAALRIAQTCLQQETCSSLQKSGATIILTNLTNQPAIKLAIERKYINSTYKDDFPLSFKLQSIKADIENSILVKDKLRPLNRFQKNVYEAYENYDILSISAPTSAGKSYILCTVLIEELLNSIKNIVYVVPTRALISQVENDLRNLFSQYEIENANISSVPQIDLDSEKSNVFVFTQERLHWFLHDNNVQIDVLFIDEAHKIEDKNRGILLQQKLEEVVKKNPNIKVFFSSPFTSNPEILLDNVNNNGDKKIPINTQFVSVNQNLIYVTQYPRKPEKWNLLLCTKDKNFELGTVKIKERASSDSKKIMFLCDAISNNISGNIIYANGAAESEKKALLLWDLLPNEEANNQIDDLIKLIKKTIHKDYALAKVLTKRIAFHYGNMPLLVRQEIERLFISGDIKYLICTSTLLEGLNLPAKSIYIYNPTRGKQNPLNQNDFWNLAGRAGRWGKEFSGNIICINPNDWTIKPSPHKHKQKIVRALDIIEKNSGELIDYIISGSPRNEAEKRQDLEFAFGYYYCLFLNNELDEQNDFHIELKKHFQKLKKRIIIPGYIIKKNPGISPIAQQELYNYFKEKENRISEYIPVLPEDEKATDEYRSMIGRIGKTIANYHHGLHHYRAILILNWMRGKPLSLLISNAYQYYQKQNSPKKLPEIIRNVMDDVENFVRFRFTNDSSCYVDILRFFLQQNGKEDLVDRIPPLNLWLEFGVSQKTHLSLLSLGISRNTVIELSEYITSSNMDKQDSIDWLKNQNLEQLGISKIMLEEINRIIELN</sequence>
<evidence type="ECO:0000256" key="2">
    <source>
        <dbReference type="ARBA" id="ARBA00022801"/>
    </source>
</evidence>
<dbReference type="InterPro" id="IPR050474">
    <property type="entry name" value="Hel308_SKI2-like"/>
</dbReference>
<accession>A0ABR6Q4V3</accession>
<reference evidence="7 8" key="1">
    <citation type="submission" date="2020-08" db="EMBL/GenBank/DDBJ databases">
        <title>Functional genomics of gut bacteria from endangered species of beetles.</title>
        <authorList>
            <person name="Carlos-Shanley C."/>
        </authorList>
    </citation>
    <scope>NUCLEOTIDE SEQUENCE [LARGE SCALE GENOMIC DNA]</scope>
    <source>
        <strain evidence="7 8">S00068</strain>
    </source>
</reference>
<name>A0ABR6Q4V3_9FLAO</name>
<protein>
    <submittedName>
        <fullName evidence="7">Superfamily II DNA/RNA helicase</fullName>
    </submittedName>
</protein>
<keyword evidence="2" id="KW-0378">Hydrolase</keyword>
<dbReference type="InterPro" id="IPR001650">
    <property type="entry name" value="Helicase_C-like"/>
</dbReference>
<evidence type="ECO:0000313" key="7">
    <source>
        <dbReference type="EMBL" id="MBB6332993.1"/>
    </source>
</evidence>
<dbReference type="PROSITE" id="PS51194">
    <property type="entry name" value="HELICASE_CTER"/>
    <property type="match status" value="1"/>
</dbReference>
<dbReference type="Pfam" id="PF00270">
    <property type="entry name" value="DEAD"/>
    <property type="match status" value="1"/>
</dbReference>
<feature type="domain" description="Helicase ATP-binding" evidence="5">
    <location>
        <begin position="154"/>
        <end position="317"/>
    </location>
</feature>
<dbReference type="GO" id="GO:0004386">
    <property type="term" value="F:helicase activity"/>
    <property type="evidence" value="ECO:0007669"/>
    <property type="project" value="UniProtKB-KW"/>
</dbReference>